<dbReference type="RefSeq" id="WP_089715865.1">
    <property type="nucleotide sequence ID" value="NZ_FOBC01000030.1"/>
</dbReference>
<proteinExistence type="predicted"/>
<reference evidence="2" key="1">
    <citation type="submission" date="2016-10" db="EMBL/GenBank/DDBJ databases">
        <authorList>
            <person name="Varghese N."/>
            <person name="Submissions S."/>
        </authorList>
    </citation>
    <scope>NUCLEOTIDE SEQUENCE [LARGE SCALE GENOMIC DNA]</scope>
    <source>
        <strain evidence="2">CGMCC 1.9150</strain>
    </source>
</reference>
<evidence type="ECO:0000313" key="2">
    <source>
        <dbReference type="Proteomes" id="UP000198807"/>
    </source>
</evidence>
<gene>
    <name evidence="1" type="ORF">SAMN04488129_13027</name>
</gene>
<dbReference type="Proteomes" id="UP000198807">
    <property type="component" value="Unassembled WGS sequence"/>
</dbReference>
<evidence type="ECO:0000313" key="1">
    <source>
        <dbReference type="EMBL" id="SEM17838.1"/>
    </source>
</evidence>
<dbReference type="OrthoDB" id="6241322at2"/>
<accession>A0A1H7WA21</accession>
<dbReference type="EMBL" id="FOBC01000030">
    <property type="protein sequence ID" value="SEM17838.1"/>
    <property type="molecule type" value="Genomic_DNA"/>
</dbReference>
<keyword evidence="2" id="KW-1185">Reference proteome</keyword>
<name>A0A1H7WA21_9GAMM</name>
<protein>
    <submittedName>
        <fullName evidence="1">Uncharacterized protein</fullName>
    </submittedName>
</protein>
<organism evidence="1 2">
    <name type="scientific">Halomonas daqiaonensis</name>
    <dbReference type="NCBI Taxonomy" id="650850"/>
    <lineage>
        <taxon>Bacteria</taxon>
        <taxon>Pseudomonadati</taxon>
        <taxon>Pseudomonadota</taxon>
        <taxon>Gammaproteobacteria</taxon>
        <taxon>Oceanospirillales</taxon>
        <taxon>Halomonadaceae</taxon>
        <taxon>Halomonas</taxon>
    </lineage>
</organism>
<dbReference type="AlphaFoldDB" id="A0A1H7WA21"/>
<sequence length="66" mass="7126">MRKPAGTVGLALNVQPGKALVMVLGTGSGQSNQEALELWVMQMLIERDLLPTRGAIPLLIESWKTP</sequence>